<organism evidence="7 8">
    <name type="scientific">Candidatus Pullichristensenella excrementigallinarum</name>
    <dbReference type="NCBI Taxonomy" id="2840907"/>
    <lineage>
        <taxon>Bacteria</taxon>
        <taxon>Bacillati</taxon>
        <taxon>Bacillota</taxon>
        <taxon>Clostridia</taxon>
        <taxon>Candidatus Pullichristensenella</taxon>
    </lineage>
</organism>
<keyword evidence="4 6" id="KW-1133">Transmembrane helix</keyword>
<comment type="caution">
    <text evidence="7">The sequence shown here is derived from an EMBL/GenBank/DDBJ whole genome shotgun (WGS) entry which is preliminary data.</text>
</comment>
<dbReference type="AlphaFoldDB" id="A0A9D1IBR3"/>
<evidence type="ECO:0000256" key="1">
    <source>
        <dbReference type="ARBA" id="ARBA00004651"/>
    </source>
</evidence>
<keyword evidence="2" id="KW-1003">Cell membrane</keyword>
<dbReference type="PANTHER" id="PTHR43370">
    <property type="entry name" value="SUGAR ABC TRANSPORTER INTEGRAL MEMBRANE PROTEIN-RELATED"/>
    <property type="match status" value="1"/>
</dbReference>
<feature type="transmembrane region" description="Helical" evidence="6">
    <location>
        <begin position="208"/>
        <end position="227"/>
    </location>
</feature>
<reference evidence="7" key="1">
    <citation type="submission" date="2020-10" db="EMBL/GenBank/DDBJ databases">
        <authorList>
            <person name="Gilroy R."/>
        </authorList>
    </citation>
    <scope>NUCLEOTIDE SEQUENCE</scope>
    <source>
        <strain evidence="7">ChiHcec3-11533</strain>
    </source>
</reference>
<comment type="subcellular location">
    <subcellularLocation>
        <location evidence="1">Cell membrane</location>
        <topology evidence="1">Multi-pass membrane protein</topology>
    </subcellularLocation>
</comment>
<evidence type="ECO:0000256" key="5">
    <source>
        <dbReference type="ARBA" id="ARBA00023136"/>
    </source>
</evidence>
<dbReference type="GO" id="GO:0022857">
    <property type="term" value="F:transmembrane transporter activity"/>
    <property type="evidence" value="ECO:0007669"/>
    <property type="project" value="InterPro"/>
</dbReference>
<evidence type="ECO:0000256" key="4">
    <source>
        <dbReference type="ARBA" id="ARBA00022989"/>
    </source>
</evidence>
<dbReference type="Proteomes" id="UP000824072">
    <property type="component" value="Unassembled WGS sequence"/>
</dbReference>
<feature type="transmembrane region" description="Helical" evidence="6">
    <location>
        <begin position="7"/>
        <end position="27"/>
    </location>
</feature>
<evidence type="ECO:0000256" key="3">
    <source>
        <dbReference type="ARBA" id="ARBA00022692"/>
    </source>
</evidence>
<reference evidence="7" key="2">
    <citation type="journal article" date="2021" name="PeerJ">
        <title>Extensive microbial diversity within the chicken gut microbiome revealed by metagenomics and culture.</title>
        <authorList>
            <person name="Gilroy R."/>
            <person name="Ravi A."/>
            <person name="Getino M."/>
            <person name="Pursley I."/>
            <person name="Horton D.L."/>
            <person name="Alikhan N.F."/>
            <person name="Baker D."/>
            <person name="Gharbi K."/>
            <person name="Hall N."/>
            <person name="Watson M."/>
            <person name="Adriaenssens E.M."/>
            <person name="Foster-Nyarko E."/>
            <person name="Jarju S."/>
            <person name="Secka A."/>
            <person name="Antonio M."/>
            <person name="Oren A."/>
            <person name="Chaudhuri R.R."/>
            <person name="La Ragione R."/>
            <person name="Hildebrand F."/>
            <person name="Pallen M.J."/>
        </authorList>
    </citation>
    <scope>NUCLEOTIDE SEQUENCE</scope>
    <source>
        <strain evidence="7">ChiHcec3-11533</strain>
    </source>
</reference>
<feature type="transmembrane region" description="Helical" evidence="6">
    <location>
        <begin position="233"/>
        <end position="251"/>
    </location>
</feature>
<evidence type="ECO:0000313" key="8">
    <source>
        <dbReference type="Proteomes" id="UP000824072"/>
    </source>
</evidence>
<dbReference type="CDD" id="cd06580">
    <property type="entry name" value="TM_PBP1_transp_TpRbsC_like"/>
    <property type="match status" value="1"/>
</dbReference>
<feature type="transmembrane region" description="Helical" evidence="6">
    <location>
        <begin position="258"/>
        <end position="280"/>
    </location>
</feature>
<dbReference type="Pfam" id="PF02653">
    <property type="entry name" value="BPD_transp_2"/>
    <property type="match status" value="1"/>
</dbReference>
<dbReference type="GO" id="GO:0005886">
    <property type="term" value="C:plasma membrane"/>
    <property type="evidence" value="ECO:0007669"/>
    <property type="project" value="UniProtKB-SubCell"/>
</dbReference>
<accession>A0A9D1IBR3</accession>
<name>A0A9D1IBR3_9FIRM</name>
<evidence type="ECO:0000256" key="2">
    <source>
        <dbReference type="ARBA" id="ARBA00022475"/>
    </source>
</evidence>
<dbReference type="InterPro" id="IPR001851">
    <property type="entry name" value="ABC_transp_permease"/>
</dbReference>
<feature type="transmembrane region" description="Helical" evidence="6">
    <location>
        <begin position="292"/>
        <end position="309"/>
    </location>
</feature>
<gene>
    <name evidence="7" type="ORF">IAB02_07295</name>
</gene>
<proteinExistence type="predicted"/>
<evidence type="ECO:0000313" key="7">
    <source>
        <dbReference type="EMBL" id="HIU34352.1"/>
    </source>
</evidence>
<dbReference type="EMBL" id="DVMU01000163">
    <property type="protein sequence ID" value="HIU34352.1"/>
    <property type="molecule type" value="Genomic_DNA"/>
</dbReference>
<keyword evidence="5 6" id="KW-0472">Membrane</keyword>
<dbReference type="PANTHER" id="PTHR43370:SF1">
    <property type="entry name" value="GUANOSINE ABC TRANSPORTER PERMEASE PROTEIN NUPQ"/>
    <property type="match status" value="1"/>
</dbReference>
<feature type="transmembrane region" description="Helical" evidence="6">
    <location>
        <begin position="68"/>
        <end position="93"/>
    </location>
</feature>
<protein>
    <submittedName>
        <fullName evidence="7">ABC transporter permease</fullName>
    </submittedName>
</protein>
<keyword evidence="3 6" id="KW-0812">Transmembrane</keyword>
<feature type="transmembrane region" description="Helical" evidence="6">
    <location>
        <begin position="158"/>
        <end position="178"/>
    </location>
</feature>
<feature type="transmembrane region" description="Helical" evidence="6">
    <location>
        <begin position="33"/>
        <end position="56"/>
    </location>
</feature>
<evidence type="ECO:0000256" key="6">
    <source>
        <dbReference type="SAM" id="Phobius"/>
    </source>
</evidence>
<sequence length="328" mass="35137">MLKLADILSSTILFAIPLLLVALGGMFSERSGVINIALEGIMVIGALFSCLFLSFLDKNGFGPAHPILACLLAVGIAAVAGVIFSMLLAFASIHLKADQTIGGTALNMLAPAFAIVLTWAVQGQGQSTIVIPTWVRITEANFGLQAGEGFFSRLIFKYFYITTPIAILLLLVSVVVLYRTRLGLRLRACGEHPQAAASVGVNVYKMRYTGVAISGFLAGIGGLAYTVAAGSGFSSSVLGYGFLALAVMIFGNWKPWNILGASLFFAFFKILSSYSASIPFLPRFENIKSSEYIYLMLPYVVTMIVLILTSKKSRAPKSEGIPYDKGSR</sequence>